<organism evidence="7 8">
    <name type="scientific">Mycobacterium kyorinense</name>
    <dbReference type="NCBI Taxonomy" id="487514"/>
    <lineage>
        <taxon>Bacteria</taxon>
        <taxon>Bacillati</taxon>
        <taxon>Actinomycetota</taxon>
        <taxon>Actinomycetes</taxon>
        <taxon>Mycobacteriales</taxon>
        <taxon>Mycobacteriaceae</taxon>
        <taxon>Mycobacterium</taxon>
    </lineage>
</organism>
<dbReference type="InterPro" id="IPR029154">
    <property type="entry name" value="HIBADH-like_NADP-bd"/>
</dbReference>
<dbReference type="OrthoDB" id="3185659at2"/>
<dbReference type="GO" id="GO:0051287">
    <property type="term" value="F:NAD binding"/>
    <property type="evidence" value="ECO:0007669"/>
    <property type="project" value="InterPro"/>
</dbReference>
<evidence type="ECO:0000313" key="7">
    <source>
        <dbReference type="EMBL" id="ORW04447.1"/>
    </source>
</evidence>
<evidence type="ECO:0000256" key="2">
    <source>
        <dbReference type="ARBA" id="ARBA00023002"/>
    </source>
</evidence>
<feature type="domain" description="3-hydroxyisobutyrate dehydrogenase-like NAD-binding" evidence="6">
    <location>
        <begin position="165"/>
        <end position="283"/>
    </location>
</feature>
<keyword evidence="2" id="KW-0560">Oxidoreductase</keyword>
<dbReference type="GO" id="GO:0016491">
    <property type="term" value="F:oxidoreductase activity"/>
    <property type="evidence" value="ECO:0007669"/>
    <property type="project" value="UniProtKB-KW"/>
</dbReference>
<feature type="domain" description="6-phosphogluconate dehydrogenase NADP-binding" evidence="5">
    <location>
        <begin position="2"/>
        <end position="158"/>
    </location>
</feature>
<keyword evidence="8" id="KW-1185">Reference proteome</keyword>
<dbReference type="InterPro" id="IPR051265">
    <property type="entry name" value="HIBADH-related_NP60_sf"/>
</dbReference>
<sequence>MDIGFIGLGNMGRGMAANLVNAGHHVTVYNRSPGKAEALTDRGATRADTVAEACRGEVVVTMLADDGAVDDVVFGEEGVLASLAPDAVHVSSSTISVALSQRLTTAHTEAGQQYVAAPVFGRPEAAAAAKLFVVAAGAPEVLERLTPLFDAIGQRTFVVSEQPEAANLVKLSGNFLIASVIESLGEAIALVGKAGVDPLHYVDILTSTLFSAPAYQTYGGLIARGEFEPAGFAATLGLKDVRLVLAAAEELAVPLPVASLLRDRFLALLADGRGHQDWSAIATLAGRDAGAIASAAKPGAAGRPQMPSSDHSA</sequence>
<dbReference type="InterPro" id="IPR013328">
    <property type="entry name" value="6PGD_dom2"/>
</dbReference>
<evidence type="ECO:0000259" key="5">
    <source>
        <dbReference type="Pfam" id="PF03446"/>
    </source>
</evidence>
<dbReference type="GO" id="GO:0050661">
    <property type="term" value="F:NADP binding"/>
    <property type="evidence" value="ECO:0007669"/>
    <property type="project" value="InterPro"/>
</dbReference>
<dbReference type="InterPro" id="IPR015815">
    <property type="entry name" value="HIBADH-related"/>
</dbReference>
<evidence type="ECO:0000313" key="8">
    <source>
        <dbReference type="Proteomes" id="UP000193487"/>
    </source>
</evidence>
<name>A0A1X1Y024_9MYCO</name>
<accession>A0A1X1Y024</accession>
<dbReference type="PANTHER" id="PTHR43580">
    <property type="entry name" value="OXIDOREDUCTASE GLYR1-RELATED"/>
    <property type="match status" value="1"/>
</dbReference>
<reference evidence="7 8" key="1">
    <citation type="submission" date="2016-01" db="EMBL/GenBank/DDBJ databases">
        <title>The new phylogeny of the genus Mycobacterium.</title>
        <authorList>
            <person name="Tarcisio F."/>
            <person name="Conor M."/>
            <person name="Antonella G."/>
            <person name="Elisabetta G."/>
            <person name="Giulia F.S."/>
            <person name="Sara T."/>
            <person name="Anna F."/>
            <person name="Clotilde B."/>
            <person name="Roberto B."/>
            <person name="Veronica D.S."/>
            <person name="Fabio R."/>
            <person name="Monica P."/>
            <person name="Olivier J."/>
            <person name="Enrico T."/>
            <person name="Nicola S."/>
        </authorList>
    </citation>
    <scope>NUCLEOTIDE SEQUENCE [LARGE SCALE GENOMIC DNA]</scope>
    <source>
        <strain evidence="7 8">DSM 45166</strain>
    </source>
</reference>
<dbReference type="InterPro" id="IPR036291">
    <property type="entry name" value="NAD(P)-bd_dom_sf"/>
</dbReference>
<dbReference type="Pfam" id="PF03446">
    <property type="entry name" value="NAD_binding_2"/>
    <property type="match status" value="1"/>
</dbReference>
<comment type="similarity">
    <text evidence="1">Belongs to the HIBADH-related family.</text>
</comment>
<dbReference type="Pfam" id="PF14833">
    <property type="entry name" value="NAD_binding_11"/>
    <property type="match status" value="1"/>
</dbReference>
<protein>
    <submittedName>
        <fullName evidence="7">6-phosphogluconate dehydrogenase</fullName>
    </submittedName>
</protein>
<comment type="caution">
    <text evidence="7">The sequence shown here is derived from an EMBL/GenBank/DDBJ whole genome shotgun (WGS) entry which is preliminary data.</text>
</comment>
<evidence type="ECO:0000259" key="6">
    <source>
        <dbReference type="Pfam" id="PF14833"/>
    </source>
</evidence>
<dbReference type="Proteomes" id="UP000193487">
    <property type="component" value="Unassembled WGS sequence"/>
</dbReference>
<dbReference type="SUPFAM" id="SSF51735">
    <property type="entry name" value="NAD(P)-binding Rossmann-fold domains"/>
    <property type="match status" value="1"/>
</dbReference>
<dbReference type="InterPro" id="IPR002204">
    <property type="entry name" value="3-OH-isobutyrate_DH-rel_CS"/>
</dbReference>
<dbReference type="RefSeq" id="WP_045377420.1">
    <property type="nucleotide sequence ID" value="NZ_BBKA01000040.1"/>
</dbReference>
<gene>
    <name evidence="7" type="ORF">AWC14_03735</name>
</gene>
<feature type="active site" evidence="4">
    <location>
        <position position="170"/>
    </location>
</feature>
<dbReference type="STRING" id="487514.A5707_11505"/>
<dbReference type="Gene3D" id="1.10.1040.10">
    <property type="entry name" value="N-(1-d-carboxylethyl)-l-norvaline Dehydrogenase, domain 2"/>
    <property type="match status" value="1"/>
</dbReference>
<proteinExistence type="inferred from homology"/>
<dbReference type="GO" id="GO:0016054">
    <property type="term" value="P:organic acid catabolic process"/>
    <property type="evidence" value="ECO:0007669"/>
    <property type="project" value="UniProtKB-ARBA"/>
</dbReference>
<dbReference type="EMBL" id="LQPE01000106">
    <property type="protein sequence ID" value="ORW04447.1"/>
    <property type="molecule type" value="Genomic_DNA"/>
</dbReference>
<dbReference type="Gene3D" id="3.40.50.720">
    <property type="entry name" value="NAD(P)-binding Rossmann-like Domain"/>
    <property type="match status" value="1"/>
</dbReference>
<dbReference type="AlphaFoldDB" id="A0A1X1Y024"/>
<dbReference type="SUPFAM" id="SSF48179">
    <property type="entry name" value="6-phosphogluconate dehydrogenase C-terminal domain-like"/>
    <property type="match status" value="1"/>
</dbReference>
<dbReference type="PROSITE" id="PS00895">
    <property type="entry name" value="3_HYDROXYISOBUT_DH"/>
    <property type="match status" value="1"/>
</dbReference>
<keyword evidence="3" id="KW-0520">NAD</keyword>
<dbReference type="InterPro" id="IPR008927">
    <property type="entry name" value="6-PGluconate_DH-like_C_sf"/>
</dbReference>
<dbReference type="PIRSF" id="PIRSF000103">
    <property type="entry name" value="HIBADH"/>
    <property type="match status" value="1"/>
</dbReference>
<dbReference type="InterPro" id="IPR006115">
    <property type="entry name" value="6PGDH_NADP-bd"/>
</dbReference>
<evidence type="ECO:0000256" key="3">
    <source>
        <dbReference type="ARBA" id="ARBA00023027"/>
    </source>
</evidence>
<evidence type="ECO:0000256" key="1">
    <source>
        <dbReference type="ARBA" id="ARBA00009080"/>
    </source>
</evidence>
<dbReference type="PANTHER" id="PTHR43580:SF2">
    <property type="entry name" value="CYTOKINE-LIKE NUCLEAR FACTOR N-PAC"/>
    <property type="match status" value="1"/>
</dbReference>
<evidence type="ECO:0000256" key="4">
    <source>
        <dbReference type="PIRSR" id="PIRSR000103-1"/>
    </source>
</evidence>